<dbReference type="InterPro" id="IPR029510">
    <property type="entry name" value="Ald_DH_CS_GLU"/>
</dbReference>
<evidence type="ECO:0000256" key="4">
    <source>
        <dbReference type="RuleBase" id="RU003345"/>
    </source>
</evidence>
<dbReference type="GO" id="GO:0008802">
    <property type="term" value="F:betaine-aldehyde dehydrogenase (NAD+) activity"/>
    <property type="evidence" value="ECO:0007669"/>
    <property type="project" value="UniProtKB-EC"/>
</dbReference>
<comment type="caution">
    <text evidence="6">The sequence shown here is derived from an EMBL/GenBank/DDBJ whole genome shotgun (WGS) entry which is preliminary data.</text>
</comment>
<dbReference type="RefSeq" id="WP_008952612.1">
    <property type="nucleotide sequence ID" value="NZ_ACIS01000002.1"/>
</dbReference>
<dbReference type="EMBL" id="ACIS01000002">
    <property type="protein sequence ID" value="EEG09576.1"/>
    <property type="molecule type" value="Genomic_DNA"/>
</dbReference>
<organism evidence="6 7">
    <name type="scientific">Pseudogulbenkiania ferrooxidans 2002</name>
    <dbReference type="NCBI Taxonomy" id="279714"/>
    <lineage>
        <taxon>Bacteria</taxon>
        <taxon>Pseudomonadati</taxon>
        <taxon>Pseudomonadota</taxon>
        <taxon>Betaproteobacteria</taxon>
        <taxon>Neisseriales</taxon>
        <taxon>Chromobacteriaceae</taxon>
        <taxon>Pseudogulbenkiania</taxon>
    </lineage>
</organism>
<dbReference type="eggNOG" id="COG1012">
    <property type="taxonomic scope" value="Bacteria"/>
</dbReference>
<accession>B9Z0H0</accession>
<dbReference type="InterPro" id="IPR016163">
    <property type="entry name" value="Ald_DH_C"/>
</dbReference>
<dbReference type="Gene3D" id="3.40.309.10">
    <property type="entry name" value="Aldehyde Dehydrogenase, Chain A, domain 2"/>
    <property type="match status" value="1"/>
</dbReference>
<sequence>MDSSVAQYLERYGVSEATRRFLAKPQKMFIDGQWLDSSDGQTFAVTEPSTEGLITRVPSGTGADLDRAVAAARRQFDGGEWRRLKPLERERLLHRLADLIEANATELAELEAIDMGKSVSQARDVDIQGTIDTFRYFAGWASKLHGRTVEPSLPGNYLAYTRKEPIGVVGAIVPWNFPLQTMAWKLAAALAVGCTTVVKPAELTSLSTLRFAELVQEAGIPDGVVNIVTGRGSVVGAAMATHPGINKLTFTGSTPVGRNVGRSAVDQLKRVTLELGGKSPVLVLDDADLAAAARAVANGVFFNSGQVCDAGTRAYVHSSVYERFLEELVAYTRTLKIAPGLDPDCFISPLVSAQQKDTVMSYIAAGQREGARLVHGGKALEGQGYFVEPTIFAHCHRDMSIVREEIFGPVLVTTPFDDIEDALTQANDSPFGLAAAIYSNDLGRVHSLIPRLAAGSVYVNAHSTIDPAMPFGGFKESGFGKDLGPEQLDYLMETKAVWITLP</sequence>
<dbReference type="FunFam" id="3.40.309.10:FF:000012">
    <property type="entry name" value="Betaine aldehyde dehydrogenase"/>
    <property type="match status" value="1"/>
</dbReference>
<dbReference type="EC" id="1.2.1.8" evidence="6"/>
<keyword evidence="2 4" id="KW-0560">Oxidoreductase</keyword>
<feature type="active site" evidence="3">
    <location>
        <position position="274"/>
    </location>
</feature>
<dbReference type="FunFam" id="3.40.605.10:FF:000007">
    <property type="entry name" value="NAD/NADP-dependent betaine aldehyde dehydrogenase"/>
    <property type="match status" value="1"/>
</dbReference>
<proteinExistence type="inferred from homology"/>
<dbReference type="PROSITE" id="PS00687">
    <property type="entry name" value="ALDEHYDE_DEHYDR_GLU"/>
    <property type="match status" value="1"/>
</dbReference>
<feature type="domain" description="Aldehyde dehydrogenase" evidence="5">
    <location>
        <begin position="34"/>
        <end position="497"/>
    </location>
</feature>
<gene>
    <name evidence="6" type="ORF">FuraDRAFT_0592</name>
</gene>
<evidence type="ECO:0000259" key="5">
    <source>
        <dbReference type="Pfam" id="PF00171"/>
    </source>
</evidence>
<dbReference type="Proteomes" id="UP000003165">
    <property type="component" value="Unassembled WGS sequence"/>
</dbReference>
<comment type="similarity">
    <text evidence="1 4">Belongs to the aldehyde dehydrogenase family.</text>
</comment>
<name>B9Z0H0_9NEIS</name>
<dbReference type="InterPro" id="IPR016162">
    <property type="entry name" value="Ald_DH_N"/>
</dbReference>
<dbReference type="InterPro" id="IPR016161">
    <property type="entry name" value="Ald_DH/histidinol_DH"/>
</dbReference>
<evidence type="ECO:0000256" key="1">
    <source>
        <dbReference type="ARBA" id="ARBA00009986"/>
    </source>
</evidence>
<reference evidence="6 7" key="1">
    <citation type="submission" date="2009-02" db="EMBL/GenBank/DDBJ databases">
        <title>Sequencing of the draft genome and assembly of Lutiella nitroferrum 2002.</title>
        <authorList>
            <consortium name="US DOE Joint Genome Institute (JGI-PGF)"/>
            <person name="Lucas S."/>
            <person name="Copeland A."/>
            <person name="Lapidus A."/>
            <person name="Glavina del Rio T."/>
            <person name="Tice H."/>
            <person name="Bruce D."/>
            <person name="Goodwin L."/>
            <person name="Pitluck S."/>
            <person name="Larimer F."/>
            <person name="Land M.L."/>
            <person name="Hauser L."/>
            <person name="Coates J.D."/>
        </authorList>
    </citation>
    <scope>NUCLEOTIDE SEQUENCE [LARGE SCALE GENOMIC DNA]</scope>
    <source>
        <strain evidence="6 7">2002</strain>
    </source>
</reference>
<dbReference type="PANTHER" id="PTHR11699">
    <property type="entry name" value="ALDEHYDE DEHYDROGENASE-RELATED"/>
    <property type="match status" value="1"/>
</dbReference>
<evidence type="ECO:0000313" key="7">
    <source>
        <dbReference type="Proteomes" id="UP000003165"/>
    </source>
</evidence>
<evidence type="ECO:0000313" key="6">
    <source>
        <dbReference type="EMBL" id="EEG09576.1"/>
    </source>
</evidence>
<evidence type="ECO:0000256" key="2">
    <source>
        <dbReference type="ARBA" id="ARBA00023002"/>
    </source>
</evidence>
<dbReference type="AlphaFoldDB" id="B9Z0H0"/>
<dbReference type="Pfam" id="PF00171">
    <property type="entry name" value="Aldedh"/>
    <property type="match status" value="1"/>
</dbReference>
<protein>
    <submittedName>
        <fullName evidence="6">Betaine-aldehyde dehydrogenase</fullName>
        <ecNumber evidence="6">1.2.1.8</ecNumber>
    </submittedName>
</protein>
<dbReference type="Gene3D" id="3.40.605.10">
    <property type="entry name" value="Aldehyde Dehydrogenase, Chain A, domain 1"/>
    <property type="match status" value="1"/>
</dbReference>
<evidence type="ECO:0000256" key="3">
    <source>
        <dbReference type="PROSITE-ProRule" id="PRU10007"/>
    </source>
</evidence>
<dbReference type="SUPFAM" id="SSF53720">
    <property type="entry name" value="ALDH-like"/>
    <property type="match status" value="1"/>
</dbReference>
<dbReference type="InterPro" id="IPR015590">
    <property type="entry name" value="Aldehyde_DH_dom"/>
</dbReference>
<keyword evidence="7" id="KW-1185">Reference proteome</keyword>